<organism evidence="13 14">
    <name type="scientific">Litorivicinus lipolyticus</name>
    <dbReference type="NCBI Taxonomy" id="418701"/>
    <lineage>
        <taxon>Bacteria</taxon>
        <taxon>Pseudomonadati</taxon>
        <taxon>Pseudomonadota</taxon>
        <taxon>Gammaproteobacteria</taxon>
        <taxon>Oceanospirillales</taxon>
        <taxon>Litorivicinaceae</taxon>
        <taxon>Litorivicinus</taxon>
    </lineage>
</organism>
<keyword evidence="7 12" id="KW-0406">Ion transport</keyword>
<reference evidence="13 14" key="1">
    <citation type="submission" date="2019-11" db="EMBL/GenBank/DDBJ databases">
        <authorList>
            <person name="Khan S.A."/>
            <person name="Jeon C.O."/>
            <person name="Chun B.H."/>
        </authorList>
    </citation>
    <scope>NUCLEOTIDE SEQUENCE [LARGE SCALE GENOMIC DNA]</scope>
    <source>
        <strain evidence="13 14">IMCC 1097</strain>
    </source>
</reference>
<keyword evidence="3" id="KW-0997">Cell inner membrane</keyword>
<dbReference type="HAMAP" id="MF_00454">
    <property type="entry name" value="FluC"/>
    <property type="match status" value="1"/>
</dbReference>
<feature type="transmembrane region" description="Helical" evidence="12">
    <location>
        <begin position="60"/>
        <end position="78"/>
    </location>
</feature>
<keyword evidence="4 12" id="KW-0812">Transmembrane</keyword>
<dbReference type="EMBL" id="CP045871">
    <property type="protein sequence ID" value="QGG79891.1"/>
    <property type="molecule type" value="Genomic_DNA"/>
</dbReference>
<comment type="similarity">
    <text evidence="10 12">Belongs to the fluoride channel Fluc/FEX (TC 1.A.43) family.</text>
</comment>
<dbReference type="OrthoDB" id="9806299at2"/>
<dbReference type="GO" id="GO:0140114">
    <property type="term" value="P:cellular detoxification of fluoride"/>
    <property type="evidence" value="ECO:0007669"/>
    <property type="project" value="UniProtKB-UniRule"/>
</dbReference>
<keyword evidence="5 12" id="KW-1133">Transmembrane helix</keyword>
<feature type="transmembrane region" description="Helical" evidence="12">
    <location>
        <begin position="31"/>
        <end position="48"/>
    </location>
</feature>
<evidence type="ECO:0000256" key="3">
    <source>
        <dbReference type="ARBA" id="ARBA00022519"/>
    </source>
</evidence>
<comment type="subcellular location">
    <subcellularLocation>
        <location evidence="1 12">Cell membrane</location>
        <topology evidence="1 12">Multi-pass membrane protein</topology>
    </subcellularLocation>
</comment>
<evidence type="ECO:0000256" key="12">
    <source>
        <dbReference type="HAMAP-Rule" id="MF_00454"/>
    </source>
</evidence>
<evidence type="ECO:0000256" key="11">
    <source>
        <dbReference type="ARBA" id="ARBA00035585"/>
    </source>
</evidence>
<proteinExistence type="inferred from homology"/>
<keyword evidence="6 12" id="KW-0915">Sodium</keyword>
<keyword evidence="9 12" id="KW-0407">Ion channel</keyword>
<keyword evidence="8 12" id="KW-0472">Membrane</keyword>
<name>A0A5Q2QC47_9GAMM</name>
<evidence type="ECO:0000256" key="9">
    <source>
        <dbReference type="ARBA" id="ARBA00023303"/>
    </source>
</evidence>
<accession>A0A5Q2QC47</accession>
<evidence type="ECO:0000256" key="4">
    <source>
        <dbReference type="ARBA" id="ARBA00022692"/>
    </source>
</evidence>
<dbReference type="AlphaFoldDB" id="A0A5Q2QC47"/>
<dbReference type="GO" id="GO:0005886">
    <property type="term" value="C:plasma membrane"/>
    <property type="evidence" value="ECO:0007669"/>
    <property type="project" value="UniProtKB-SubCell"/>
</dbReference>
<feature type="transmembrane region" description="Helical" evidence="12">
    <location>
        <begin position="90"/>
        <end position="114"/>
    </location>
</feature>
<evidence type="ECO:0000313" key="13">
    <source>
        <dbReference type="EMBL" id="QGG79891.1"/>
    </source>
</evidence>
<evidence type="ECO:0000256" key="7">
    <source>
        <dbReference type="ARBA" id="ARBA00023065"/>
    </source>
</evidence>
<feature type="binding site" evidence="12">
    <location>
        <position position="71"/>
    </location>
    <ligand>
        <name>Na(+)</name>
        <dbReference type="ChEBI" id="CHEBI:29101"/>
        <note>structural</note>
    </ligand>
</feature>
<dbReference type="NCBIfam" id="TIGR00494">
    <property type="entry name" value="crcB"/>
    <property type="match status" value="1"/>
</dbReference>
<feature type="binding site" evidence="12">
    <location>
        <position position="68"/>
    </location>
    <ligand>
        <name>Na(+)</name>
        <dbReference type="ChEBI" id="CHEBI:29101"/>
        <note>structural</note>
    </ligand>
</feature>
<evidence type="ECO:0000256" key="2">
    <source>
        <dbReference type="ARBA" id="ARBA00022475"/>
    </source>
</evidence>
<evidence type="ECO:0000256" key="5">
    <source>
        <dbReference type="ARBA" id="ARBA00022989"/>
    </source>
</evidence>
<comment type="catalytic activity">
    <reaction evidence="11">
        <text>fluoride(in) = fluoride(out)</text>
        <dbReference type="Rhea" id="RHEA:76159"/>
        <dbReference type="ChEBI" id="CHEBI:17051"/>
    </reaction>
    <physiologicalReaction direction="left-to-right" evidence="11">
        <dbReference type="Rhea" id="RHEA:76160"/>
    </physiologicalReaction>
</comment>
<dbReference type="Pfam" id="PF02537">
    <property type="entry name" value="CRCB"/>
    <property type="match status" value="1"/>
</dbReference>
<evidence type="ECO:0000256" key="1">
    <source>
        <dbReference type="ARBA" id="ARBA00004651"/>
    </source>
</evidence>
<dbReference type="RefSeq" id="WP_153713395.1">
    <property type="nucleotide sequence ID" value="NZ_CP045871.1"/>
</dbReference>
<comment type="function">
    <text evidence="12">Fluoride-specific ion channel. Important for reducing fluoride concentration in the cell, thus reducing its toxicity.</text>
</comment>
<dbReference type="GO" id="GO:0046872">
    <property type="term" value="F:metal ion binding"/>
    <property type="evidence" value="ECO:0007669"/>
    <property type="project" value="UniProtKB-KW"/>
</dbReference>
<dbReference type="GO" id="GO:0062054">
    <property type="term" value="F:fluoride channel activity"/>
    <property type="evidence" value="ECO:0007669"/>
    <property type="project" value="UniProtKB-UniRule"/>
</dbReference>
<dbReference type="PANTHER" id="PTHR28259:SF1">
    <property type="entry name" value="FLUORIDE EXPORT PROTEIN 1-RELATED"/>
    <property type="match status" value="1"/>
</dbReference>
<dbReference type="InterPro" id="IPR003691">
    <property type="entry name" value="FluC"/>
</dbReference>
<evidence type="ECO:0000256" key="10">
    <source>
        <dbReference type="ARBA" id="ARBA00035120"/>
    </source>
</evidence>
<gene>
    <name evidence="12 13" type="primary">crcB</name>
    <name evidence="12" type="synonym">fluC</name>
    <name evidence="13" type="ORF">GH975_04590</name>
</gene>
<dbReference type="Proteomes" id="UP000388235">
    <property type="component" value="Chromosome"/>
</dbReference>
<keyword evidence="2 12" id="KW-1003">Cell membrane</keyword>
<comment type="activity regulation">
    <text evidence="12">Na(+) is not transported, but it plays an essential structural role and its presence is essential for fluoride channel function.</text>
</comment>
<dbReference type="PANTHER" id="PTHR28259">
    <property type="entry name" value="FLUORIDE EXPORT PROTEIN 1-RELATED"/>
    <property type="match status" value="1"/>
</dbReference>
<protein>
    <recommendedName>
        <fullName evidence="12">Fluoride-specific ion channel FluC</fullName>
    </recommendedName>
</protein>
<keyword evidence="14" id="KW-1185">Reference proteome</keyword>
<evidence type="ECO:0000256" key="8">
    <source>
        <dbReference type="ARBA" id="ARBA00023136"/>
    </source>
</evidence>
<dbReference type="KEGG" id="llp:GH975_04590"/>
<keyword evidence="12" id="KW-0479">Metal-binding</keyword>
<evidence type="ECO:0000313" key="14">
    <source>
        <dbReference type="Proteomes" id="UP000388235"/>
    </source>
</evidence>
<evidence type="ECO:0000256" key="6">
    <source>
        <dbReference type="ARBA" id="ARBA00023053"/>
    </source>
</evidence>
<sequence>MMWISVALGGALGAVMRYGLAQAIRGPLATLSANVIGCFAMGVLYVWLAQRGDVSDATRAFLMTGLLGALTTYSTFSLETLQMWQSDRIGAAMGYAGGTLLLSLAACAAGAWLARSI</sequence>
<keyword evidence="12" id="KW-0813">Transport</keyword>